<dbReference type="PANTHER" id="PTHR11138:SF5">
    <property type="entry name" value="METHIONYL-TRNA FORMYLTRANSFERASE, MITOCHONDRIAL"/>
    <property type="match status" value="1"/>
</dbReference>
<dbReference type="OrthoDB" id="10268103at2759"/>
<evidence type="ECO:0000259" key="5">
    <source>
        <dbReference type="Pfam" id="PF00551"/>
    </source>
</evidence>
<name>A0A9W4XMP2_9ASCO</name>
<reference evidence="7" key="1">
    <citation type="submission" date="2022-12" db="EMBL/GenBank/DDBJ databases">
        <authorList>
            <person name="Brejova B."/>
        </authorList>
    </citation>
    <scope>NUCLEOTIDE SEQUENCE</scope>
</reference>
<dbReference type="SUPFAM" id="SSF53328">
    <property type="entry name" value="Formyltransferase"/>
    <property type="match status" value="1"/>
</dbReference>
<dbReference type="EMBL" id="CANTUO010000004">
    <property type="protein sequence ID" value="CAI5759545.1"/>
    <property type="molecule type" value="Genomic_DNA"/>
</dbReference>
<protein>
    <recommendedName>
        <fullName evidence="2">methionyl-tRNA formyltransferase</fullName>
        <ecNumber evidence="2">2.1.2.9</ecNumber>
    </recommendedName>
</protein>
<proteinExistence type="inferred from homology"/>
<evidence type="ECO:0000313" key="8">
    <source>
        <dbReference type="Proteomes" id="UP001152885"/>
    </source>
</evidence>
<evidence type="ECO:0000313" key="7">
    <source>
        <dbReference type="EMBL" id="CAI5759545.1"/>
    </source>
</evidence>
<dbReference type="InterPro" id="IPR005793">
    <property type="entry name" value="Formyl_trans_C"/>
</dbReference>
<evidence type="ECO:0000256" key="2">
    <source>
        <dbReference type="ARBA" id="ARBA00012261"/>
    </source>
</evidence>
<dbReference type="Pfam" id="PF02911">
    <property type="entry name" value="Formyl_trans_C"/>
    <property type="match status" value="1"/>
</dbReference>
<evidence type="ECO:0000256" key="3">
    <source>
        <dbReference type="ARBA" id="ARBA00022679"/>
    </source>
</evidence>
<feature type="domain" description="Formyl transferase C-terminal" evidence="6">
    <location>
        <begin position="227"/>
        <end position="337"/>
    </location>
</feature>
<keyword evidence="3" id="KW-0808">Transferase</keyword>
<organism evidence="7 8">
    <name type="scientific">Candida verbasci</name>
    <dbReference type="NCBI Taxonomy" id="1227364"/>
    <lineage>
        <taxon>Eukaryota</taxon>
        <taxon>Fungi</taxon>
        <taxon>Dikarya</taxon>
        <taxon>Ascomycota</taxon>
        <taxon>Saccharomycotina</taxon>
        <taxon>Pichiomycetes</taxon>
        <taxon>Debaryomycetaceae</taxon>
        <taxon>Candida/Lodderomyces clade</taxon>
        <taxon>Candida</taxon>
    </lineage>
</organism>
<dbReference type="CDD" id="cd08646">
    <property type="entry name" value="FMT_core_Met-tRNA-FMT_N"/>
    <property type="match status" value="1"/>
</dbReference>
<dbReference type="Proteomes" id="UP001152885">
    <property type="component" value="Unassembled WGS sequence"/>
</dbReference>
<keyword evidence="8" id="KW-1185">Reference proteome</keyword>
<accession>A0A9W4XMP2</accession>
<dbReference type="AlphaFoldDB" id="A0A9W4XMP2"/>
<dbReference type="InterPro" id="IPR041711">
    <property type="entry name" value="Met-tRNA-FMT_N"/>
</dbReference>
<dbReference type="InterPro" id="IPR002376">
    <property type="entry name" value="Formyl_transf_N"/>
</dbReference>
<dbReference type="Gene3D" id="3.40.50.12230">
    <property type="match status" value="1"/>
</dbReference>
<evidence type="ECO:0000259" key="6">
    <source>
        <dbReference type="Pfam" id="PF02911"/>
    </source>
</evidence>
<evidence type="ECO:0000256" key="4">
    <source>
        <dbReference type="ARBA" id="ARBA00022917"/>
    </source>
</evidence>
<dbReference type="InterPro" id="IPR036477">
    <property type="entry name" value="Formyl_transf_N_sf"/>
</dbReference>
<gene>
    <name evidence="7" type="ORF">CANVERA_P4056</name>
</gene>
<comment type="similarity">
    <text evidence="1">Belongs to the Fmt family.</text>
</comment>
<dbReference type="GO" id="GO:0004479">
    <property type="term" value="F:methionyl-tRNA formyltransferase activity"/>
    <property type="evidence" value="ECO:0007669"/>
    <property type="project" value="UniProtKB-EC"/>
</dbReference>
<dbReference type="EC" id="2.1.2.9" evidence="2"/>
<sequence length="351" mass="39821">MFHQISKHAIRHNSNLSIEPLKIAFFGSDRFSVASLCKLDEYRRANPNIIESIHVITRRIKPTGRDLKNLIELPVGKFANDLNIPIIRTDSAQEINNLPIEFNLIIAVSFGKLIPGKFIFRSKYGGLNVHPSLLPKYSGSSPIQYALLNDDKYTGCTIQTLHPTKFDQGEIILQSEKIPVLDDDNYNSLVSKLGPIGGELLVKVIKLKSFISQKKFESIEQYSMASKISKTMSEIIWDSYSARKIKRRFDALGPLFCFINVKIKRKKTVIEEKRRVILSDISEIRDPKLNVPLKEVGEFTVTTDGLIVKAIEGYVRVEKVKLEAQNEDTPQAFINGFTKRVGKDMPKLFIN</sequence>
<dbReference type="PANTHER" id="PTHR11138">
    <property type="entry name" value="METHIONYL-TRNA FORMYLTRANSFERASE"/>
    <property type="match status" value="1"/>
</dbReference>
<comment type="caution">
    <text evidence="7">The sequence shown here is derived from an EMBL/GenBank/DDBJ whole genome shotgun (WGS) entry which is preliminary data.</text>
</comment>
<dbReference type="GO" id="GO:0005739">
    <property type="term" value="C:mitochondrion"/>
    <property type="evidence" value="ECO:0007669"/>
    <property type="project" value="TreeGrafter"/>
</dbReference>
<keyword evidence="4" id="KW-0648">Protein biosynthesis</keyword>
<feature type="domain" description="Formyl transferase N-terminal" evidence="5">
    <location>
        <begin position="22"/>
        <end position="205"/>
    </location>
</feature>
<evidence type="ECO:0000256" key="1">
    <source>
        <dbReference type="ARBA" id="ARBA00010699"/>
    </source>
</evidence>
<dbReference type="Pfam" id="PF00551">
    <property type="entry name" value="Formyl_trans_N"/>
    <property type="match status" value="1"/>
</dbReference>